<gene>
    <name evidence="1" type="ORF">PSON_ATCC_30995.1.T3380012</name>
</gene>
<keyword evidence="2" id="KW-1185">Reference proteome</keyword>
<reference evidence="1" key="1">
    <citation type="submission" date="2021-01" db="EMBL/GenBank/DDBJ databases">
        <authorList>
            <consortium name="Genoscope - CEA"/>
            <person name="William W."/>
        </authorList>
    </citation>
    <scope>NUCLEOTIDE SEQUENCE</scope>
</reference>
<evidence type="ECO:0000313" key="2">
    <source>
        <dbReference type="Proteomes" id="UP000692954"/>
    </source>
</evidence>
<accession>A0A8S1RSL0</accession>
<protein>
    <submittedName>
        <fullName evidence="1">Uncharacterized protein</fullName>
    </submittedName>
</protein>
<sequence length="343" mass="41361">MQLLQKNYYKTQNQKAHLKESQNNFIFIRKINLRNIKIQEQAQTKQCQNSFNQQQYNPIKIRTLFIFIYQVTLNKTADRYKQALQDMFILKQYQYCMKKRLIYLNSSLFTEIFFYLTQLNKLNDFNEKLMYMNNIKVAKIDVKTLLKLFIQLQQSYKITLNIKSQELIQKSCIIQSQFQRYLDFINDLIQLLKLICKLIIEIQILDFQVFQCYNIYFVIQKSIEQIFFATKGSVTNPKNQINQGRILVKRSASILYNLNFPLRSIYFSFLVIRFMQSSISKTFKQDVIDNKSYAQKYIQRFSGQSTIQCFYNNLTFTSNQRNYRQRNCSYHQNFICFLSTCRC</sequence>
<evidence type="ECO:0000313" key="1">
    <source>
        <dbReference type="EMBL" id="CAD8130866.1"/>
    </source>
</evidence>
<name>A0A8S1RSL0_9CILI</name>
<proteinExistence type="predicted"/>
<dbReference type="EMBL" id="CAJJDN010000338">
    <property type="protein sequence ID" value="CAD8130866.1"/>
    <property type="molecule type" value="Genomic_DNA"/>
</dbReference>
<organism evidence="1 2">
    <name type="scientific">Paramecium sonneborni</name>
    <dbReference type="NCBI Taxonomy" id="65129"/>
    <lineage>
        <taxon>Eukaryota</taxon>
        <taxon>Sar</taxon>
        <taxon>Alveolata</taxon>
        <taxon>Ciliophora</taxon>
        <taxon>Intramacronucleata</taxon>
        <taxon>Oligohymenophorea</taxon>
        <taxon>Peniculida</taxon>
        <taxon>Parameciidae</taxon>
        <taxon>Paramecium</taxon>
    </lineage>
</organism>
<dbReference type="OrthoDB" id="10415764at2759"/>
<dbReference type="AlphaFoldDB" id="A0A8S1RSL0"/>
<dbReference type="Proteomes" id="UP000692954">
    <property type="component" value="Unassembled WGS sequence"/>
</dbReference>
<comment type="caution">
    <text evidence="1">The sequence shown here is derived from an EMBL/GenBank/DDBJ whole genome shotgun (WGS) entry which is preliminary data.</text>
</comment>